<feature type="domain" description="F-box" evidence="4">
    <location>
        <begin position="52"/>
        <end position="98"/>
    </location>
</feature>
<dbReference type="InterPro" id="IPR001810">
    <property type="entry name" value="F-box_dom"/>
</dbReference>
<dbReference type="AlphaFoldDB" id="A0A6G1HAP4"/>
<dbReference type="InterPro" id="IPR015943">
    <property type="entry name" value="WD40/YVTN_repeat-like_dom_sf"/>
</dbReference>
<dbReference type="OrthoDB" id="3219396at2759"/>
<feature type="region of interest" description="Disordered" evidence="3">
    <location>
        <begin position="1"/>
        <end position="33"/>
    </location>
</feature>
<dbReference type="InterPro" id="IPR036322">
    <property type="entry name" value="WD40_repeat_dom_sf"/>
</dbReference>
<dbReference type="Pfam" id="PF25499">
    <property type="entry name" value="Beta-prop_pof12"/>
    <property type="match status" value="1"/>
</dbReference>
<gene>
    <name evidence="5" type="ORF">K402DRAFT_451702</name>
</gene>
<keyword evidence="2" id="KW-0853">WD repeat</keyword>
<dbReference type="SUPFAM" id="SSF81383">
    <property type="entry name" value="F-box domain"/>
    <property type="match status" value="1"/>
</dbReference>
<feature type="compositionally biased region" description="Polar residues" evidence="3">
    <location>
        <begin position="9"/>
        <end position="23"/>
    </location>
</feature>
<evidence type="ECO:0000256" key="3">
    <source>
        <dbReference type="SAM" id="MobiDB-lite"/>
    </source>
</evidence>
<dbReference type="SMART" id="SM00256">
    <property type="entry name" value="FBOX"/>
    <property type="match status" value="1"/>
</dbReference>
<dbReference type="Gene3D" id="1.20.1280.50">
    <property type="match status" value="1"/>
</dbReference>
<dbReference type="InterPro" id="IPR001680">
    <property type="entry name" value="WD40_rpt"/>
</dbReference>
<dbReference type="Gene3D" id="2.130.10.10">
    <property type="entry name" value="YVTN repeat-like/Quinoprotein amine dehydrogenase"/>
    <property type="match status" value="1"/>
</dbReference>
<evidence type="ECO:0000313" key="6">
    <source>
        <dbReference type="Proteomes" id="UP000800041"/>
    </source>
</evidence>
<protein>
    <recommendedName>
        <fullName evidence="4">F-box domain-containing protein</fullName>
    </recommendedName>
</protein>
<evidence type="ECO:0000256" key="2">
    <source>
        <dbReference type="PROSITE-ProRule" id="PRU00221"/>
    </source>
</evidence>
<evidence type="ECO:0000313" key="5">
    <source>
        <dbReference type="EMBL" id="KAF1990134.1"/>
    </source>
</evidence>
<feature type="repeat" description="WD" evidence="2">
    <location>
        <begin position="454"/>
        <end position="495"/>
    </location>
</feature>
<comment type="similarity">
    <text evidence="1">Belongs to the WD repeat MET30/SCONB/SCON-2 family.</text>
</comment>
<reference evidence="5" key="1">
    <citation type="journal article" date="2020" name="Stud. Mycol.">
        <title>101 Dothideomycetes genomes: a test case for predicting lifestyles and emergence of pathogens.</title>
        <authorList>
            <person name="Haridas S."/>
            <person name="Albert R."/>
            <person name="Binder M."/>
            <person name="Bloem J."/>
            <person name="Labutti K."/>
            <person name="Salamov A."/>
            <person name="Andreopoulos B."/>
            <person name="Baker S."/>
            <person name="Barry K."/>
            <person name="Bills G."/>
            <person name="Bluhm B."/>
            <person name="Cannon C."/>
            <person name="Castanera R."/>
            <person name="Culley D."/>
            <person name="Daum C."/>
            <person name="Ezra D."/>
            <person name="Gonzalez J."/>
            <person name="Henrissat B."/>
            <person name="Kuo A."/>
            <person name="Liang C."/>
            <person name="Lipzen A."/>
            <person name="Lutzoni F."/>
            <person name="Magnuson J."/>
            <person name="Mondo S."/>
            <person name="Nolan M."/>
            <person name="Ohm R."/>
            <person name="Pangilinan J."/>
            <person name="Park H.-J."/>
            <person name="Ramirez L."/>
            <person name="Alfaro M."/>
            <person name="Sun H."/>
            <person name="Tritt A."/>
            <person name="Yoshinaga Y."/>
            <person name="Zwiers L.-H."/>
            <person name="Turgeon B."/>
            <person name="Goodwin S."/>
            <person name="Spatafora J."/>
            <person name="Crous P."/>
            <person name="Grigoriev I."/>
        </authorList>
    </citation>
    <scope>NUCLEOTIDE SEQUENCE</scope>
    <source>
        <strain evidence="5">CBS 113979</strain>
    </source>
</reference>
<dbReference type="InterPro" id="IPR036047">
    <property type="entry name" value="F-box-like_dom_sf"/>
</dbReference>
<accession>A0A6G1HAP4</accession>
<dbReference type="EMBL" id="ML977143">
    <property type="protein sequence ID" value="KAF1990134.1"/>
    <property type="molecule type" value="Genomic_DNA"/>
</dbReference>
<dbReference type="Proteomes" id="UP000800041">
    <property type="component" value="Unassembled WGS sequence"/>
</dbReference>
<keyword evidence="6" id="KW-1185">Reference proteome</keyword>
<evidence type="ECO:0000256" key="1">
    <source>
        <dbReference type="ARBA" id="ARBA00007968"/>
    </source>
</evidence>
<evidence type="ECO:0000259" key="4">
    <source>
        <dbReference type="PROSITE" id="PS50181"/>
    </source>
</evidence>
<sequence>MAIKRKRGSTSAVGDQHAPTTTTKRQKSHRHDTGEHFEVFNRERNPQANKKNDHISILSDELILRILENLTAAELTLCERISKKFRGIGQDSELWKRLYYDRFVRPRASRIPRKQGEARTKRVYIYSSQHANWVDDKNLVRSKNTNWKKQYMLRDNWARGSCDVAEIQVSEQPPVPPLLAELHDGVTYTADVVEGIRAWSTKGGDLKLLGATVLSGDRPSPPICLAVDSQTPVGKTPRIVIGFENGGYALFQLEADTGVFKEFYTHTPSSNGTLTALAFAFPYLLTMNANHLMSLYRFSGSEDPVKTTSPPRLLHSLAAHTVRQPLSLSLRLFPENIVAAIAFATPSFLSGWSATVQELRMTLEGSLVDARLSTSPDENFYPVSTMLSTNASPRTGAANSALPPFSSVLSESSTPTSISYNHPYLLVVHPDNTLALHMVRSTSSELFVSPGSRLWGHTSAVSSAHVSSKGKAVSVSKRGGELRIWDLEGGFTSSAAREGFAHRDLSVQVRLDKRGSETVQQVGSGLVYALSQKSEELDVTKNWIGFDDENVIVLREKSQGSQALVVYDFS</sequence>
<dbReference type="PROSITE" id="PS50181">
    <property type="entry name" value="FBOX"/>
    <property type="match status" value="1"/>
</dbReference>
<name>A0A6G1HAP4_9PEZI</name>
<dbReference type="Pfam" id="PF12937">
    <property type="entry name" value="F-box-like"/>
    <property type="match status" value="1"/>
</dbReference>
<organism evidence="5 6">
    <name type="scientific">Aulographum hederae CBS 113979</name>
    <dbReference type="NCBI Taxonomy" id="1176131"/>
    <lineage>
        <taxon>Eukaryota</taxon>
        <taxon>Fungi</taxon>
        <taxon>Dikarya</taxon>
        <taxon>Ascomycota</taxon>
        <taxon>Pezizomycotina</taxon>
        <taxon>Dothideomycetes</taxon>
        <taxon>Pleosporomycetidae</taxon>
        <taxon>Aulographales</taxon>
        <taxon>Aulographaceae</taxon>
    </lineage>
</organism>
<dbReference type="PROSITE" id="PS50082">
    <property type="entry name" value="WD_REPEATS_2"/>
    <property type="match status" value="1"/>
</dbReference>
<dbReference type="SUPFAM" id="SSF50978">
    <property type="entry name" value="WD40 repeat-like"/>
    <property type="match status" value="1"/>
</dbReference>
<proteinExistence type="inferred from homology"/>